<feature type="compositionally biased region" description="Basic and acidic residues" evidence="1">
    <location>
        <begin position="1"/>
        <end position="18"/>
    </location>
</feature>
<accession>A0A6J4SNB9</accession>
<organism evidence="2">
    <name type="scientific">uncultured Sphingomonas sp</name>
    <dbReference type="NCBI Taxonomy" id="158754"/>
    <lineage>
        <taxon>Bacteria</taxon>
        <taxon>Pseudomonadati</taxon>
        <taxon>Pseudomonadota</taxon>
        <taxon>Alphaproteobacteria</taxon>
        <taxon>Sphingomonadales</taxon>
        <taxon>Sphingomonadaceae</taxon>
        <taxon>Sphingomonas</taxon>
        <taxon>environmental samples</taxon>
    </lineage>
</organism>
<evidence type="ECO:0000256" key="1">
    <source>
        <dbReference type="SAM" id="MobiDB-lite"/>
    </source>
</evidence>
<dbReference type="RefSeq" id="WP_294172166.1">
    <property type="nucleotide sequence ID" value="NZ_CADCVZ010000014.1"/>
</dbReference>
<protein>
    <submittedName>
        <fullName evidence="2">Uncharacterized protein</fullName>
    </submittedName>
</protein>
<sequence>MPDKPMSKKVWRKPEVRRMRAGAAEFNNGQRDDGDNGSALNNS</sequence>
<feature type="region of interest" description="Disordered" evidence="1">
    <location>
        <begin position="1"/>
        <end position="43"/>
    </location>
</feature>
<dbReference type="AlphaFoldDB" id="A0A6J4SNB9"/>
<dbReference type="EMBL" id="CADCVZ010000014">
    <property type="protein sequence ID" value="CAA9499078.1"/>
    <property type="molecule type" value="Genomic_DNA"/>
</dbReference>
<reference evidence="2" key="1">
    <citation type="submission" date="2020-02" db="EMBL/GenBank/DDBJ databases">
        <authorList>
            <person name="Meier V. D."/>
        </authorList>
    </citation>
    <scope>NUCLEOTIDE SEQUENCE</scope>
    <source>
        <strain evidence="2">AVDCRST_MAG09</strain>
    </source>
</reference>
<proteinExistence type="predicted"/>
<name>A0A6J4SNB9_9SPHN</name>
<evidence type="ECO:0000313" key="2">
    <source>
        <dbReference type="EMBL" id="CAA9499078.1"/>
    </source>
</evidence>
<gene>
    <name evidence="2" type="ORF">AVDCRST_MAG09-554</name>
</gene>